<evidence type="ECO:0008006" key="4">
    <source>
        <dbReference type="Google" id="ProtNLM"/>
    </source>
</evidence>
<feature type="chain" id="PRO_5031351496" description="Outer membrane protein beta-barrel domain-containing protein" evidence="1">
    <location>
        <begin position="21"/>
        <end position="180"/>
    </location>
</feature>
<gene>
    <name evidence="2" type="ORF">FYJ80_08740</name>
</gene>
<feature type="signal peptide" evidence="1">
    <location>
        <begin position="1"/>
        <end position="20"/>
    </location>
</feature>
<reference evidence="2 3" key="1">
    <citation type="submission" date="2019-08" db="EMBL/GenBank/DDBJ databases">
        <title>In-depth cultivation of the pig gut microbiome towards novel bacterial diversity and tailored functional studies.</title>
        <authorList>
            <person name="Wylensek D."/>
            <person name="Hitch T.C.A."/>
            <person name="Clavel T."/>
        </authorList>
    </citation>
    <scope>NUCLEOTIDE SEQUENCE [LARGE SCALE GENOMIC DNA]</scope>
    <source>
        <strain evidence="2 3">NM-380-WT-3C1</strain>
    </source>
</reference>
<evidence type="ECO:0000313" key="3">
    <source>
        <dbReference type="Proteomes" id="UP000460549"/>
    </source>
</evidence>
<evidence type="ECO:0000313" key="2">
    <source>
        <dbReference type="EMBL" id="MSU06855.1"/>
    </source>
</evidence>
<comment type="caution">
    <text evidence="2">The sequence shown here is derived from an EMBL/GenBank/DDBJ whole genome shotgun (WGS) entry which is preliminary data.</text>
</comment>
<dbReference type="Proteomes" id="UP000460549">
    <property type="component" value="Unassembled WGS sequence"/>
</dbReference>
<sequence length="180" mass="19153">MKKIIAVLALSLIIATSAFASILQIGPAATINFDASSSDIDSLKDFNRYQFGAEARVNLLFLQLGANGSFSLPNNSGSWAINTMLSANLVAGPNAANISVGAAIPYVLYTNDNSFNTSKFFESPLFFKAGINLNFSFVGLGLSYYIPTGLAANKVLTNIGDIKVDLSKGQFSLAVMFNLF</sequence>
<dbReference type="EMBL" id="VUNN01000018">
    <property type="protein sequence ID" value="MSU06855.1"/>
    <property type="molecule type" value="Genomic_DNA"/>
</dbReference>
<keyword evidence="3" id="KW-1185">Reference proteome</keyword>
<name>A0A7X2PDC1_9SPIO</name>
<evidence type="ECO:0000256" key="1">
    <source>
        <dbReference type="SAM" id="SignalP"/>
    </source>
</evidence>
<dbReference type="AlphaFoldDB" id="A0A7X2PDC1"/>
<keyword evidence="1" id="KW-0732">Signal</keyword>
<accession>A0A7X2PDC1</accession>
<dbReference type="RefSeq" id="WP_154426063.1">
    <property type="nucleotide sequence ID" value="NZ_VUNN01000018.1"/>
</dbReference>
<protein>
    <recommendedName>
        <fullName evidence="4">Outer membrane protein beta-barrel domain-containing protein</fullName>
    </recommendedName>
</protein>
<proteinExistence type="predicted"/>
<organism evidence="2 3">
    <name type="scientific">Bullifex porci</name>
    <dbReference type="NCBI Taxonomy" id="2606638"/>
    <lineage>
        <taxon>Bacteria</taxon>
        <taxon>Pseudomonadati</taxon>
        <taxon>Spirochaetota</taxon>
        <taxon>Spirochaetia</taxon>
        <taxon>Spirochaetales</taxon>
        <taxon>Spirochaetaceae</taxon>
        <taxon>Bullifex</taxon>
    </lineage>
</organism>